<protein>
    <submittedName>
        <fullName evidence="2">Protein Allo37</fullName>
    </submittedName>
</protein>
<dbReference type="OrthoDB" id="1588at10239"/>
<name>K7PBG1_CYHV2</name>
<organism evidence="2 4">
    <name type="scientific">Cyprinid herpesvirus 2</name>
    <name type="common">CyHV-2</name>
    <dbReference type="NCBI Taxonomy" id="317878"/>
    <lineage>
        <taxon>Viruses</taxon>
        <taxon>Duplodnaviria</taxon>
        <taxon>Heunggongvirae</taxon>
        <taxon>Peploviricota</taxon>
        <taxon>Herviviricetes</taxon>
        <taxon>Herpesvirales</taxon>
        <taxon>Alloherpesviridae</taxon>
        <taxon>Cyvirus</taxon>
        <taxon>Cyvirus cyprinidallo2</taxon>
    </lineage>
</organism>
<proteinExistence type="predicted"/>
<evidence type="ECO:0000313" key="2">
    <source>
        <dbReference type="EMBL" id="AFJ20519.1"/>
    </source>
</evidence>
<dbReference type="RefSeq" id="YP_007003909.1">
    <property type="nucleotide sequence ID" value="NC_019495.1"/>
</dbReference>
<feature type="region of interest" description="Disordered" evidence="1">
    <location>
        <begin position="1"/>
        <end position="39"/>
    </location>
</feature>
<accession>K7PBG1</accession>
<feature type="compositionally biased region" description="Polar residues" evidence="1">
    <location>
        <begin position="732"/>
        <end position="742"/>
    </location>
</feature>
<reference evidence="3" key="2">
    <citation type="submission" date="2019-10" db="EMBL/GenBank/DDBJ databases">
        <title>The complete genome of Cyprinid herpesvirus 2, a new strain isolated from Allogynogenetic crucian carp.</title>
        <authorList>
            <person name="Jiang Y."/>
            <person name="Wang H."/>
            <person name="Lu L."/>
        </authorList>
    </citation>
    <scope>NUCLEOTIDE SEQUENCE</scope>
    <source>
        <strain evidence="3">YC-01</strain>
    </source>
</reference>
<dbReference type="GeneID" id="14011327"/>
<evidence type="ECO:0000313" key="3">
    <source>
        <dbReference type="EMBL" id="QIV66906.1"/>
    </source>
</evidence>
<sequence length="760" mass="84134">MPRVRTDGGGGSGGGGGGGAADFFRTTGGASASNPYGESEQLDQATLQFQKATLEELVKQERTKHIDLFYDKCMANLDRLGEKSEQFKKSMNSRLTSAKSVSNKTPPLFLGPGPEYNKVLDVSRSDVVFASTVTKIITDVDLCDHINKTMMSNINFADTAGFRNVDWLAGPETSQAEDHRMAMIRTLVSKLSEQIELKFRCYLTEFFKRYFLYAIVYNCVPYQIISSDQMDKAHEDLVFAGPGEVSEFESKLSMLELRMVDASKDSKNPANAVHQLIGKMSLPPNVQYPLELFFQELLQRNSLAHDFAGFFQNAGLCKLVCFAFRLYRGYITYIPPFEEQVAIMFDKCTKLCMGMDKCLQPYSMFMLSEDPSINRTNTYEALKMAERFARGFKQLTNIIFGNQKCLVTAPREEKTQDRQDMVKSLINDPNVVAASNRNEIYNNNLLQQLKATAGTEIGSATDARGKLLNQELLRSAMYTTKANMLRRATTDLSMKATDGSALAEILRLAHNRDIYNKDECLLRMKAMVDGIRDSNIKASAEAVVDQFSSGSESFSGVVDFRHVHLGEATESLHAFDTTVTMQDVSELFNIWHGFWKLVLLNENFLSNKESVIAYKGKNAEEESLKIGASSIKLVLSRVIALLNKSGFCVQMSNARSMSIDDVHKYSLFLNPNSIAMMLSDSSGLPMCNFDPTLIRQFQFHSIGGVQLVPGEEGGPPKPKKQKSNGLPGGSSGIQLATGPSPSQALSAVQGYAATSSVKLT</sequence>
<dbReference type="EMBL" id="MN593216">
    <property type="protein sequence ID" value="QIV66906.1"/>
    <property type="molecule type" value="Genomic_DNA"/>
</dbReference>
<feature type="compositionally biased region" description="Gly residues" evidence="1">
    <location>
        <begin position="7"/>
        <end position="20"/>
    </location>
</feature>
<dbReference type="KEGG" id="vg:14011327"/>
<reference evidence="2 4" key="1">
    <citation type="journal article" date="2013" name="J. Virol.">
        <title>Comparative genomics of carp herpesviruses.</title>
        <authorList>
            <person name="Davison A.J."/>
            <person name="Kurobe T."/>
            <person name="Gatherer D."/>
            <person name="Cunningham C."/>
            <person name="Korf I."/>
            <person name="Fukuda H."/>
            <person name="Hedrick R.P."/>
            <person name="Waltzek T.B."/>
        </authorList>
    </citation>
    <scope>NUCLEOTIDE SEQUENCE [LARGE SCALE GENOMIC DNA]</scope>
    <source>
        <strain evidence="2">ST-J1</strain>
    </source>
</reference>
<feature type="region of interest" description="Disordered" evidence="1">
    <location>
        <begin position="708"/>
        <end position="742"/>
    </location>
</feature>
<feature type="compositionally biased region" description="Low complexity" evidence="1">
    <location>
        <begin position="21"/>
        <end position="30"/>
    </location>
</feature>
<gene>
    <name evidence="2" type="ORF">CyHV2_ORF90</name>
</gene>
<evidence type="ECO:0000313" key="4">
    <source>
        <dbReference type="Proteomes" id="UP000101183"/>
    </source>
</evidence>
<dbReference type="Proteomes" id="UP000101183">
    <property type="component" value="Segment"/>
</dbReference>
<dbReference type="EMBL" id="JQ815364">
    <property type="protein sequence ID" value="AFJ20519.1"/>
    <property type="molecule type" value="Genomic_DNA"/>
</dbReference>
<evidence type="ECO:0000256" key="1">
    <source>
        <dbReference type="SAM" id="MobiDB-lite"/>
    </source>
</evidence>
<keyword evidence="4" id="KW-1185">Reference proteome</keyword>